<dbReference type="InterPro" id="IPR041365">
    <property type="entry name" value="CspB_prodomain"/>
</dbReference>
<dbReference type="Pfam" id="PF00082">
    <property type="entry name" value="Peptidase_S8"/>
    <property type="match status" value="2"/>
</dbReference>
<feature type="active site" description="Charge relay system" evidence="5 6">
    <location>
        <position position="131"/>
    </location>
</feature>
<feature type="active site" description="Charge relay system" evidence="5 6">
    <location>
        <position position="199"/>
    </location>
</feature>
<proteinExistence type="inferred from homology"/>
<evidence type="ECO:0000256" key="1">
    <source>
        <dbReference type="ARBA" id="ARBA00011073"/>
    </source>
</evidence>
<dbReference type="PRINTS" id="PR00723">
    <property type="entry name" value="SUBTILISIN"/>
</dbReference>
<feature type="domain" description="Peptidase S8/S53" evidence="7">
    <location>
        <begin position="122"/>
        <end position="305"/>
    </location>
</feature>
<dbReference type="PANTHER" id="PTHR43806">
    <property type="entry name" value="PEPTIDASE S8"/>
    <property type="match status" value="1"/>
</dbReference>
<dbReference type="InterPro" id="IPR000209">
    <property type="entry name" value="Peptidase_S8/S53_dom"/>
</dbReference>
<dbReference type="InterPro" id="IPR036852">
    <property type="entry name" value="Peptidase_S8/S53_dom_sf"/>
</dbReference>
<dbReference type="SUPFAM" id="SSF52743">
    <property type="entry name" value="Subtilisin-like"/>
    <property type="match status" value="1"/>
</dbReference>
<protein>
    <submittedName>
        <fullName evidence="9">S8 family serine peptidase</fullName>
    </submittedName>
</protein>
<dbReference type="PIRSF" id="PIRSF037894">
    <property type="entry name" value="Subtilisin_rel_CspABC"/>
    <property type="match status" value="1"/>
</dbReference>
<dbReference type="CDD" id="cd07478">
    <property type="entry name" value="Peptidases_S8_CspA-like"/>
    <property type="match status" value="1"/>
</dbReference>
<reference evidence="9" key="2">
    <citation type="journal article" date="2021" name="PeerJ">
        <title>Extensive microbial diversity within the chicken gut microbiome revealed by metagenomics and culture.</title>
        <authorList>
            <person name="Gilroy R."/>
            <person name="Ravi A."/>
            <person name="Getino M."/>
            <person name="Pursley I."/>
            <person name="Horton D.L."/>
            <person name="Alikhan N.F."/>
            <person name="Baker D."/>
            <person name="Gharbi K."/>
            <person name="Hall N."/>
            <person name="Watson M."/>
            <person name="Adriaenssens E.M."/>
            <person name="Foster-Nyarko E."/>
            <person name="Jarju S."/>
            <person name="Secka A."/>
            <person name="Antonio M."/>
            <person name="Oren A."/>
            <person name="Chaudhuri R.R."/>
            <person name="La Ragione R."/>
            <person name="Hildebrand F."/>
            <person name="Pallen M.J."/>
        </authorList>
    </citation>
    <scope>NUCLEOTIDE SEQUENCE</scope>
    <source>
        <strain evidence="9">CHK188-20938</strain>
    </source>
</reference>
<evidence type="ECO:0000313" key="10">
    <source>
        <dbReference type="Proteomes" id="UP000824169"/>
    </source>
</evidence>
<comment type="similarity">
    <text evidence="1 6">Belongs to the peptidase S8 family.</text>
</comment>
<dbReference type="InterPro" id="IPR050131">
    <property type="entry name" value="Peptidase_S8_subtilisin-like"/>
</dbReference>
<dbReference type="Pfam" id="PF18425">
    <property type="entry name" value="CspB_prodomain"/>
    <property type="match status" value="1"/>
</dbReference>
<dbReference type="InterPro" id="IPR017310">
    <property type="entry name" value="Pept_S8A_subtilisin_clostridia"/>
</dbReference>
<dbReference type="InterPro" id="IPR015500">
    <property type="entry name" value="Peptidase_S8_subtilisin-rel"/>
</dbReference>
<dbReference type="Gene3D" id="3.40.50.200">
    <property type="entry name" value="Peptidase S8/S53 domain"/>
    <property type="match status" value="1"/>
</dbReference>
<evidence type="ECO:0000256" key="2">
    <source>
        <dbReference type="ARBA" id="ARBA00022670"/>
    </source>
</evidence>
<dbReference type="Gene3D" id="3.30.70.2980">
    <property type="match status" value="1"/>
</dbReference>
<sequence length="580" mass="62450">MENQKMENLLNLALYASPTERLRSLQLPVGYDAADQTFEVVIRYQGDLSFLEDAGLDYTALLGSYAILRLPEDSLDAVSRLPQVTYMEKPKRLYFSASEGRAASCINPVQSGSALDSPGLSGRGILVACIDSGVDYTHPDFRNPDGSSRILRLWDQTAAQGPPPPGYRLGTLYTKEQLDAALSSDFPLEQIPSRDPGGHGTAVLGIAAGNGRASGGILKGTAPEASLAVVKLGVPEPGGFPRTTQLMQALDYIIRLSMELKLPTAVNISIGNSYGSHSGDSLLETYIDTVSGFGRNVICIGTGNEGDRGCHRTGKMISGQILDTEFQTGSYTLTTNLQIWKQYTDTADLVLIHPGGQTSGPIQPVLGPLRLRLQNTEILAYYGMPSPFSVFQEIYLDFLPVSGNTYVDSGTWTLRLIPKRIVDGTFHTWLPGGSAESSARFYLPSPDTTLTIPSTARRGIAVAAYNSSLQTYAPFSGRGYTAVRQEIKPDLAAPGVNIQAPRPGGGYGTYTGTSFAAPFVTGSAALLMEWGILKGNDPFLYGEKVKAYLQRGARQLPGYETWPNPQLGYGVLCLKDSFPD</sequence>
<organism evidence="9 10">
    <name type="scientific">Candidatus Scatomonas pullistercoris</name>
    <dbReference type="NCBI Taxonomy" id="2840920"/>
    <lineage>
        <taxon>Bacteria</taxon>
        <taxon>Bacillati</taxon>
        <taxon>Bacillota</taxon>
        <taxon>Clostridia</taxon>
        <taxon>Lachnospirales</taxon>
        <taxon>Lachnospiraceae</taxon>
        <taxon>Lachnospiraceae incertae sedis</taxon>
        <taxon>Candidatus Scatomonas</taxon>
    </lineage>
</organism>
<comment type="caution">
    <text evidence="9">The sequence shown here is derived from an EMBL/GenBank/DDBJ whole genome shotgun (WGS) entry which is preliminary data.</text>
</comment>
<dbReference type="EMBL" id="DVOO01000016">
    <property type="protein sequence ID" value="HIV25363.1"/>
    <property type="molecule type" value="Genomic_DNA"/>
</dbReference>
<dbReference type="PANTHER" id="PTHR43806:SF11">
    <property type="entry name" value="CEREVISIN-RELATED"/>
    <property type="match status" value="1"/>
</dbReference>
<keyword evidence="4 6" id="KW-0720">Serine protease</keyword>
<dbReference type="Gene3D" id="2.60.120.1290">
    <property type="match status" value="1"/>
</dbReference>
<gene>
    <name evidence="9" type="ORF">IAB71_06190</name>
</gene>
<feature type="domain" description="Csp protease B prodomain" evidence="8">
    <location>
        <begin position="4"/>
        <end position="91"/>
    </location>
</feature>
<evidence type="ECO:0000259" key="7">
    <source>
        <dbReference type="Pfam" id="PF00082"/>
    </source>
</evidence>
<keyword evidence="2 6" id="KW-0645">Protease</keyword>
<feature type="domain" description="Peptidase S8/S53" evidence="7">
    <location>
        <begin position="447"/>
        <end position="563"/>
    </location>
</feature>
<dbReference type="GO" id="GO:0004252">
    <property type="term" value="F:serine-type endopeptidase activity"/>
    <property type="evidence" value="ECO:0007669"/>
    <property type="project" value="UniProtKB-UniRule"/>
</dbReference>
<evidence type="ECO:0000256" key="3">
    <source>
        <dbReference type="ARBA" id="ARBA00022801"/>
    </source>
</evidence>
<dbReference type="GO" id="GO:0006508">
    <property type="term" value="P:proteolysis"/>
    <property type="evidence" value="ECO:0007669"/>
    <property type="project" value="UniProtKB-KW"/>
</dbReference>
<evidence type="ECO:0000256" key="6">
    <source>
        <dbReference type="PROSITE-ProRule" id="PRU01240"/>
    </source>
</evidence>
<dbReference type="InterPro" id="IPR023828">
    <property type="entry name" value="Peptidase_S8_Ser-AS"/>
</dbReference>
<dbReference type="PROSITE" id="PS00138">
    <property type="entry name" value="SUBTILASE_SER"/>
    <property type="match status" value="1"/>
</dbReference>
<keyword evidence="3 6" id="KW-0378">Hydrolase</keyword>
<evidence type="ECO:0000256" key="5">
    <source>
        <dbReference type="PIRSR" id="PIRSR615500-1"/>
    </source>
</evidence>
<evidence type="ECO:0000313" key="9">
    <source>
        <dbReference type="EMBL" id="HIV25363.1"/>
    </source>
</evidence>
<evidence type="ECO:0000259" key="8">
    <source>
        <dbReference type="Pfam" id="PF18425"/>
    </source>
</evidence>
<dbReference type="PROSITE" id="PS51892">
    <property type="entry name" value="SUBTILASE"/>
    <property type="match status" value="1"/>
</dbReference>
<dbReference type="AlphaFoldDB" id="A0A9D1TAR2"/>
<accession>A0A9D1TAR2</accession>
<feature type="active site" description="Charge relay system" evidence="5 6">
    <location>
        <position position="514"/>
    </location>
</feature>
<dbReference type="Proteomes" id="UP000824169">
    <property type="component" value="Unassembled WGS sequence"/>
</dbReference>
<evidence type="ECO:0000256" key="4">
    <source>
        <dbReference type="ARBA" id="ARBA00022825"/>
    </source>
</evidence>
<reference evidence="9" key="1">
    <citation type="submission" date="2020-10" db="EMBL/GenBank/DDBJ databases">
        <authorList>
            <person name="Gilroy R."/>
        </authorList>
    </citation>
    <scope>NUCLEOTIDE SEQUENCE</scope>
    <source>
        <strain evidence="9">CHK188-20938</strain>
    </source>
</reference>
<name>A0A9D1TAR2_9FIRM</name>
<dbReference type="InterPro" id="IPR034045">
    <property type="entry name" value="Pep_S8_CspA-like"/>
</dbReference>